<evidence type="ECO:0000256" key="1">
    <source>
        <dbReference type="SAM" id="MobiDB-lite"/>
    </source>
</evidence>
<feature type="compositionally biased region" description="Low complexity" evidence="1">
    <location>
        <begin position="8"/>
        <end position="45"/>
    </location>
</feature>
<feature type="compositionally biased region" description="Polar residues" evidence="1">
    <location>
        <begin position="46"/>
        <end position="67"/>
    </location>
</feature>
<evidence type="ECO:0000313" key="2">
    <source>
        <dbReference type="EMBL" id="CAG6454900.1"/>
    </source>
</evidence>
<accession>A0A8D8AFV5</accession>
<organism evidence="2">
    <name type="scientific">Culex pipiens</name>
    <name type="common">House mosquito</name>
    <dbReference type="NCBI Taxonomy" id="7175"/>
    <lineage>
        <taxon>Eukaryota</taxon>
        <taxon>Metazoa</taxon>
        <taxon>Ecdysozoa</taxon>
        <taxon>Arthropoda</taxon>
        <taxon>Hexapoda</taxon>
        <taxon>Insecta</taxon>
        <taxon>Pterygota</taxon>
        <taxon>Neoptera</taxon>
        <taxon>Endopterygota</taxon>
        <taxon>Diptera</taxon>
        <taxon>Nematocera</taxon>
        <taxon>Culicoidea</taxon>
        <taxon>Culicidae</taxon>
        <taxon>Culicinae</taxon>
        <taxon>Culicini</taxon>
        <taxon>Culex</taxon>
        <taxon>Culex</taxon>
    </lineage>
</organism>
<feature type="region of interest" description="Disordered" evidence="1">
    <location>
        <begin position="1"/>
        <end position="131"/>
    </location>
</feature>
<dbReference type="AlphaFoldDB" id="A0A8D8AFV5"/>
<sequence>MSPSRKVNASNFSASSLAAPNPRSSGSRTVSASRTTRTTKQPSTTGSARSRSTKPSRQTPPNSSAERSTTPVLPNPPLVSSSRSQHRRVNPRYSPSNSTTERPPRDIPSSTVAPLQVRPRRNYTGTRTIHA</sequence>
<protein>
    <submittedName>
        <fullName evidence="2">(northern house mosquito) hypothetical protein</fullName>
    </submittedName>
</protein>
<dbReference type="EMBL" id="HBUE01027552">
    <property type="protein sequence ID" value="CAG6454900.1"/>
    <property type="molecule type" value="Transcribed_RNA"/>
</dbReference>
<reference evidence="2" key="1">
    <citation type="submission" date="2021-05" db="EMBL/GenBank/DDBJ databases">
        <authorList>
            <person name="Alioto T."/>
            <person name="Alioto T."/>
            <person name="Gomez Garrido J."/>
        </authorList>
    </citation>
    <scope>NUCLEOTIDE SEQUENCE</scope>
</reference>
<name>A0A8D8AFV5_CULPI</name>
<feature type="compositionally biased region" description="Low complexity" evidence="1">
    <location>
        <begin position="68"/>
        <end position="82"/>
    </location>
</feature>
<proteinExistence type="predicted"/>